<feature type="region of interest" description="Disordered" evidence="1">
    <location>
        <begin position="49"/>
        <end position="98"/>
    </location>
</feature>
<feature type="chain" id="PRO_5007870906" evidence="2">
    <location>
        <begin position="24"/>
        <end position="131"/>
    </location>
</feature>
<reference evidence="3 4" key="1">
    <citation type="journal article" date="2016" name="Mol. Biol. Evol.">
        <title>Comparative Genomics of Early-Diverging Mushroom-Forming Fungi Provides Insights into the Origins of Lignocellulose Decay Capabilities.</title>
        <authorList>
            <person name="Nagy L.G."/>
            <person name="Riley R."/>
            <person name="Tritt A."/>
            <person name="Adam C."/>
            <person name="Daum C."/>
            <person name="Floudas D."/>
            <person name="Sun H."/>
            <person name="Yadav J.S."/>
            <person name="Pangilinan J."/>
            <person name="Larsson K.H."/>
            <person name="Matsuura K."/>
            <person name="Barry K."/>
            <person name="Labutti K."/>
            <person name="Kuo R."/>
            <person name="Ohm R.A."/>
            <person name="Bhattacharya S.S."/>
            <person name="Shirouzu T."/>
            <person name="Yoshinaga Y."/>
            <person name="Martin F.M."/>
            <person name="Grigoriev I.V."/>
            <person name="Hibbett D.S."/>
        </authorList>
    </citation>
    <scope>NUCLEOTIDE SEQUENCE [LARGE SCALE GENOMIC DNA]</scope>
    <source>
        <strain evidence="3 4">HHB10207 ss-3</strain>
    </source>
</reference>
<feature type="compositionally biased region" description="Low complexity" evidence="1">
    <location>
        <begin position="82"/>
        <end position="98"/>
    </location>
</feature>
<gene>
    <name evidence="3" type="ORF">SISSUDRAFT_1064237</name>
</gene>
<keyword evidence="4" id="KW-1185">Reference proteome</keyword>
<dbReference type="EMBL" id="KV428129">
    <property type="protein sequence ID" value="KZT35748.1"/>
    <property type="molecule type" value="Genomic_DNA"/>
</dbReference>
<evidence type="ECO:0000313" key="4">
    <source>
        <dbReference type="Proteomes" id="UP000076798"/>
    </source>
</evidence>
<name>A0A166AWA9_9AGAM</name>
<organism evidence="3 4">
    <name type="scientific">Sistotremastrum suecicum HHB10207 ss-3</name>
    <dbReference type="NCBI Taxonomy" id="1314776"/>
    <lineage>
        <taxon>Eukaryota</taxon>
        <taxon>Fungi</taxon>
        <taxon>Dikarya</taxon>
        <taxon>Basidiomycota</taxon>
        <taxon>Agaricomycotina</taxon>
        <taxon>Agaricomycetes</taxon>
        <taxon>Sistotremastrales</taxon>
        <taxon>Sistotremastraceae</taxon>
        <taxon>Sistotremastrum</taxon>
    </lineage>
</organism>
<feature type="signal peptide" evidence="2">
    <location>
        <begin position="1"/>
        <end position="23"/>
    </location>
</feature>
<accession>A0A166AWA9</accession>
<keyword evidence="2" id="KW-0732">Signal</keyword>
<dbReference type="Proteomes" id="UP000076798">
    <property type="component" value="Unassembled WGS sequence"/>
</dbReference>
<evidence type="ECO:0000256" key="1">
    <source>
        <dbReference type="SAM" id="MobiDB-lite"/>
    </source>
</evidence>
<evidence type="ECO:0000313" key="3">
    <source>
        <dbReference type="EMBL" id="KZT35748.1"/>
    </source>
</evidence>
<proteinExistence type="predicted"/>
<dbReference type="AlphaFoldDB" id="A0A166AWA9"/>
<evidence type="ECO:0000256" key="2">
    <source>
        <dbReference type="SAM" id="SignalP"/>
    </source>
</evidence>
<protein>
    <submittedName>
        <fullName evidence="3">Uncharacterized protein</fullName>
    </submittedName>
</protein>
<sequence length="131" mass="13874">MHAFSCCLFVVAFLQLLSSGAFALPSPANYDIQRHEELQRVVESNIISPTSIQKRQADDDSKTTTLPEDPSTLASEPIDDGSSAANSTAETNASSLSSLLPEASQNHVGSGGIFTGTISQIICEFHNACDT</sequence>